<feature type="region of interest" description="Disordered" evidence="1">
    <location>
        <begin position="63"/>
        <end position="84"/>
    </location>
</feature>
<comment type="caution">
    <text evidence="2">The sequence shown here is derived from an EMBL/GenBank/DDBJ whole genome shotgun (WGS) entry which is preliminary data.</text>
</comment>
<sequence length="94" mass="10645">MVAMMDVGTQSSAHIITIEQSNARDDSITIYERHITCVVKMQHCRMDLIVKNVQITLGSYPSSRNSRGTCVKSPEHTPHHDTSTRTLVELMWSM</sequence>
<evidence type="ECO:0000256" key="1">
    <source>
        <dbReference type="SAM" id="MobiDB-lite"/>
    </source>
</evidence>
<dbReference type="Proteomes" id="UP000499080">
    <property type="component" value="Unassembled WGS sequence"/>
</dbReference>
<dbReference type="AlphaFoldDB" id="A0A4Y2W1F6"/>
<evidence type="ECO:0000313" key="3">
    <source>
        <dbReference type="EMBL" id="GBO31543.1"/>
    </source>
</evidence>
<dbReference type="EMBL" id="BGPR01054864">
    <property type="protein sequence ID" value="GBO31543.1"/>
    <property type="molecule type" value="Genomic_DNA"/>
</dbReference>
<keyword evidence="4" id="KW-1185">Reference proteome</keyword>
<evidence type="ECO:0000313" key="2">
    <source>
        <dbReference type="EMBL" id="GBO31533.1"/>
    </source>
</evidence>
<protein>
    <submittedName>
        <fullName evidence="2">Uncharacterized protein</fullName>
    </submittedName>
</protein>
<proteinExistence type="predicted"/>
<name>A0A4Y2W1F6_ARAVE</name>
<organism evidence="2 4">
    <name type="scientific">Araneus ventricosus</name>
    <name type="common">Orbweaver spider</name>
    <name type="synonym">Epeira ventricosa</name>
    <dbReference type="NCBI Taxonomy" id="182803"/>
    <lineage>
        <taxon>Eukaryota</taxon>
        <taxon>Metazoa</taxon>
        <taxon>Ecdysozoa</taxon>
        <taxon>Arthropoda</taxon>
        <taxon>Chelicerata</taxon>
        <taxon>Arachnida</taxon>
        <taxon>Araneae</taxon>
        <taxon>Araneomorphae</taxon>
        <taxon>Entelegynae</taxon>
        <taxon>Araneoidea</taxon>
        <taxon>Araneidae</taxon>
        <taxon>Araneus</taxon>
    </lineage>
</organism>
<evidence type="ECO:0000313" key="4">
    <source>
        <dbReference type="Proteomes" id="UP000499080"/>
    </source>
</evidence>
<dbReference type="EMBL" id="BGPR01054859">
    <property type="protein sequence ID" value="GBO31533.1"/>
    <property type="molecule type" value="Genomic_DNA"/>
</dbReference>
<gene>
    <name evidence="2" type="ORF">AVEN_251088_1</name>
    <name evidence="3" type="ORF">AVEN_90228_1</name>
</gene>
<reference evidence="2 4" key="1">
    <citation type="journal article" date="2019" name="Sci. Rep.">
        <title>Orb-weaving spider Araneus ventricosus genome elucidates the spidroin gene catalogue.</title>
        <authorList>
            <person name="Kono N."/>
            <person name="Nakamura H."/>
            <person name="Ohtoshi R."/>
            <person name="Moran D.A.P."/>
            <person name="Shinohara A."/>
            <person name="Yoshida Y."/>
            <person name="Fujiwara M."/>
            <person name="Mori M."/>
            <person name="Tomita M."/>
            <person name="Arakawa K."/>
        </authorList>
    </citation>
    <scope>NUCLEOTIDE SEQUENCE [LARGE SCALE GENOMIC DNA]</scope>
</reference>
<feature type="compositionally biased region" description="Basic and acidic residues" evidence="1">
    <location>
        <begin position="73"/>
        <end position="83"/>
    </location>
</feature>
<accession>A0A4Y2W1F6</accession>